<gene>
    <name evidence="1" type="ORF">H2198_001602</name>
</gene>
<proteinExistence type="predicted"/>
<organism evidence="1 2">
    <name type="scientific">Neophaeococcomyces mojaviensis</name>
    <dbReference type="NCBI Taxonomy" id="3383035"/>
    <lineage>
        <taxon>Eukaryota</taxon>
        <taxon>Fungi</taxon>
        <taxon>Dikarya</taxon>
        <taxon>Ascomycota</taxon>
        <taxon>Pezizomycotina</taxon>
        <taxon>Eurotiomycetes</taxon>
        <taxon>Chaetothyriomycetidae</taxon>
        <taxon>Chaetothyriales</taxon>
        <taxon>Chaetothyriales incertae sedis</taxon>
        <taxon>Neophaeococcomyces</taxon>
    </lineage>
</organism>
<evidence type="ECO:0000313" key="1">
    <source>
        <dbReference type="EMBL" id="KAJ9662060.1"/>
    </source>
</evidence>
<evidence type="ECO:0000313" key="2">
    <source>
        <dbReference type="Proteomes" id="UP001172386"/>
    </source>
</evidence>
<protein>
    <submittedName>
        <fullName evidence="1">Uncharacterized protein</fullName>
    </submittedName>
</protein>
<sequence>MRSCYGRGAPLRAAIYAACLSAFLFFGYDQGVFSGLLENENWLDQFNHPKDTTTGITVSSYCLGALFGCILNFFIGDILGRRRMIWLAMGLIIVGATLQTSAFTLVHLIIGRVITGLGTGIDSSTVPMYQSELSKKENRGRIVSWEIWFIGLGISLAYWIDYGFSHMAGSVAWRTPIAIQLVFAISVTIIVWGLPESPRWLAQRGREREAVEVLCAVHDLQPDDPYIVGEIEAIRAAIEIEHGSQKISSLFKSDILQTRRRVILAWFGLFMNQWSGINLVVYYMPTVLVTNVGMPAARAQLVAGFVQLMFIVGNTLPALALDRMGRKKTMIVGSGLLSGCMLCISVLLSFGKQKTSEASIAFFFLYMLVFGGSVNVVPWVWGPEILPLEARTRGTAISVSAHWMWNFCIVMITPVLINRIGWKTYLIFMILLALFVPFVYFCYPETSGLSLEEIDNIFLPADKQVKKLSFSAQGGVSRTFSGSVEDGKQDNVRMVEKV</sequence>
<keyword evidence="2" id="KW-1185">Reference proteome</keyword>
<dbReference type="EMBL" id="JAPDRQ010000018">
    <property type="protein sequence ID" value="KAJ9662060.1"/>
    <property type="molecule type" value="Genomic_DNA"/>
</dbReference>
<reference evidence="1" key="1">
    <citation type="submission" date="2022-10" db="EMBL/GenBank/DDBJ databases">
        <title>Culturing micro-colonial fungi from biological soil crusts in the Mojave desert and describing Neophaeococcomyces mojavensis, and introducing the new genera and species Taxawa tesnikishii.</title>
        <authorList>
            <person name="Kurbessoian T."/>
            <person name="Stajich J.E."/>
        </authorList>
    </citation>
    <scope>NUCLEOTIDE SEQUENCE</scope>
    <source>
        <strain evidence="1">JES_112</strain>
    </source>
</reference>
<comment type="caution">
    <text evidence="1">The sequence shown here is derived from an EMBL/GenBank/DDBJ whole genome shotgun (WGS) entry which is preliminary data.</text>
</comment>
<accession>A0ACC3AGI4</accession>
<name>A0ACC3AGI4_9EURO</name>
<dbReference type="Proteomes" id="UP001172386">
    <property type="component" value="Unassembled WGS sequence"/>
</dbReference>